<dbReference type="NCBIfam" id="NF003915">
    <property type="entry name" value="PRK05441.1"/>
    <property type="match status" value="1"/>
</dbReference>
<dbReference type="PANTHER" id="PTHR10088:SF4">
    <property type="entry name" value="GLUCOKINASE REGULATORY PROTEIN"/>
    <property type="match status" value="1"/>
</dbReference>
<evidence type="ECO:0000256" key="10">
    <source>
        <dbReference type="ARBA" id="ARBA00077905"/>
    </source>
</evidence>
<comment type="pathway">
    <text evidence="5">Amino-sugar metabolism; 1,6-anhydro-N-acetylmuramate degradation.</text>
</comment>
<evidence type="ECO:0000256" key="4">
    <source>
        <dbReference type="ARBA" id="ARBA00051747"/>
    </source>
</evidence>
<dbReference type="InterPro" id="IPR046348">
    <property type="entry name" value="SIS_dom_sf"/>
</dbReference>
<feature type="active site" description="Proton donor" evidence="12">
    <location>
        <position position="86"/>
    </location>
</feature>
<dbReference type="PROSITE" id="PS01272">
    <property type="entry name" value="GCKR"/>
    <property type="match status" value="1"/>
</dbReference>
<dbReference type="GO" id="GO:0016835">
    <property type="term" value="F:carbon-oxygen lyase activity"/>
    <property type="evidence" value="ECO:0007669"/>
    <property type="project" value="UniProtKB-UniRule"/>
</dbReference>
<dbReference type="GO" id="GO:0009254">
    <property type="term" value="P:peptidoglycan turnover"/>
    <property type="evidence" value="ECO:0007669"/>
    <property type="project" value="TreeGrafter"/>
</dbReference>
<dbReference type="Gene3D" id="1.10.8.1080">
    <property type="match status" value="1"/>
</dbReference>
<keyword evidence="3 12" id="KW-0119">Carbohydrate metabolism</keyword>
<comment type="similarity">
    <text evidence="7 12">Belongs to the GCKR-like family. MurNAc-6-P etherase subfamily.</text>
</comment>
<evidence type="ECO:0000256" key="8">
    <source>
        <dbReference type="ARBA" id="ARBA00067056"/>
    </source>
</evidence>
<comment type="miscellaneous">
    <text evidence="12">A lyase-type mechanism (elimination/hydration) is suggested for the cleavage of the lactyl ether bond of MurNAc 6-phosphate, with the formation of an alpha,beta-unsaturated aldehyde intermediate with (E)-stereochemistry, followed by the syn addition of water to give product.</text>
</comment>
<evidence type="ECO:0000256" key="2">
    <source>
        <dbReference type="ARBA" id="ARBA00023239"/>
    </source>
</evidence>
<comment type="function">
    <text evidence="12">Specifically catalyzes the cleavage of the D-lactyl ether substituent of MurNAc 6-phosphate, producing GlcNAc 6-phosphate and D-lactate.</text>
</comment>
<evidence type="ECO:0000256" key="12">
    <source>
        <dbReference type="HAMAP-Rule" id="MF_00068"/>
    </source>
</evidence>
<dbReference type="SUPFAM" id="SSF53697">
    <property type="entry name" value="SIS domain"/>
    <property type="match status" value="1"/>
</dbReference>
<dbReference type="NCBIfam" id="NF009222">
    <property type="entry name" value="PRK12570.1"/>
    <property type="match status" value="1"/>
</dbReference>
<accession>A0A921KL94</accession>
<dbReference type="GO" id="GO:0016803">
    <property type="term" value="F:ether hydrolase activity"/>
    <property type="evidence" value="ECO:0007669"/>
    <property type="project" value="TreeGrafter"/>
</dbReference>
<evidence type="ECO:0000256" key="7">
    <source>
        <dbReference type="ARBA" id="ARBA00061234"/>
    </source>
</evidence>
<dbReference type="GO" id="GO:0097367">
    <property type="term" value="F:carbohydrate derivative binding"/>
    <property type="evidence" value="ECO:0007669"/>
    <property type="project" value="InterPro"/>
</dbReference>
<evidence type="ECO:0000256" key="1">
    <source>
        <dbReference type="ARBA" id="ARBA00011738"/>
    </source>
</evidence>
<dbReference type="PROSITE" id="PS51464">
    <property type="entry name" value="SIS"/>
    <property type="match status" value="1"/>
</dbReference>
<comment type="pathway">
    <text evidence="12">Amino-sugar metabolism; N-acetylmuramate degradation.</text>
</comment>
<comment type="subunit">
    <text evidence="1 12">Homodimer.</text>
</comment>
<evidence type="ECO:0000256" key="9">
    <source>
        <dbReference type="ARBA" id="ARBA00070061"/>
    </source>
</evidence>
<organism evidence="14 15">
    <name type="scientific">Thermophilibacter provencensis</name>
    <dbReference type="NCBI Taxonomy" id="1852386"/>
    <lineage>
        <taxon>Bacteria</taxon>
        <taxon>Bacillati</taxon>
        <taxon>Actinomycetota</taxon>
        <taxon>Coriobacteriia</taxon>
        <taxon>Coriobacteriales</taxon>
        <taxon>Atopobiaceae</taxon>
        <taxon>Thermophilibacter</taxon>
    </lineage>
</organism>
<dbReference type="Gene3D" id="3.40.50.10490">
    <property type="entry name" value="Glucose-6-phosphate isomerase like protein, domain 1"/>
    <property type="match status" value="2"/>
</dbReference>
<dbReference type="FunFam" id="3.40.50.10490:FF:000014">
    <property type="entry name" value="N-acetylmuramic acid 6-phosphate etherase"/>
    <property type="match status" value="1"/>
</dbReference>
<comment type="caution">
    <text evidence="14">The sequence shown here is derived from an EMBL/GenBank/DDBJ whole genome shotgun (WGS) entry which is preliminary data.</text>
</comment>
<dbReference type="PANTHER" id="PTHR10088">
    <property type="entry name" value="GLUCOKINASE REGULATORY PROTEIN"/>
    <property type="match status" value="1"/>
</dbReference>
<proteinExistence type="inferred from homology"/>
<evidence type="ECO:0000313" key="14">
    <source>
        <dbReference type="EMBL" id="HJF45069.1"/>
    </source>
</evidence>
<reference evidence="14" key="2">
    <citation type="submission" date="2021-09" db="EMBL/GenBank/DDBJ databases">
        <authorList>
            <person name="Gilroy R."/>
        </authorList>
    </citation>
    <scope>NUCLEOTIDE SEQUENCE</scope>
    <source>
        <strain evidence="14">CHK124-7917</strain>
    </source>
</reference>
<feature type="domain" description="SIS" evidence="13">
    <location>
        <begin position="58"/>
        <end position="221"/>
    </location>
</feature>
<feature type="active site" evidence="12">
    <location>
        <position position="117"/>
    </location>
</feature>
<dbReference type="InterPro" id="IPR040190">
    <property type="entry name" value="MURQ/GCKR"/>
</dbReference>
<dbReference type="RefSeq" id="WP_274958945.1">
    <property type="nucleotide sequence ID" value="NZ_DBFWWQ010000083.1"/>
</dbReference>
<dbReference type="FunFam" id="1.10.8.1080:FF:000001">
    <property type="entry name" value="N-acetylmuramic acid 6-phosphate etherase"/>
    <property type="match status" value="1"/>
</dbReference>
<comment type="catalytic activity">
    <reaction evidence="4 12">
        <text>N-acetyl-D-muramate 6-phosphate + H2O = N-acetyl-D-glucosamine 6-phosphate + (R)-lactate</text>
        <dbReference type="Rhea" id="RHEA:26410"/>
        <dbReference type="ChEBI" id="CHEBI:15377"/>
        <dbReference type="ChEBI" id="CHEBI:16004"/>
        <dbReference type="ChEBI" id="CHEBI:57513"/>
        <dbReference type="ChEBI" id="CHEBI:58722"/>
        <dbReference type="EC" id="4.2.1.126"/>
    </reaction>
</comment>
<keyword evidence="2 12" id="KW-0456">Lyase</keyword>
<evidence type="ECO:0000256" key="5">
    <source>
        <dbReference type="ARBA" id="ARBA00060595"/>
    </source>
</evidence>
<comment type="pathway">
    <text evidence="6">Cell wall biogenesis.</text>
</comment>
<sequence>MEELELTRATTEQRNPRSMGLDRMSSLEIAKLMNDEDKGVAPAVEKVLPEVAKAIDWAREALGKGGRLIYIGAGTSGRLGVLDAAECPPTFGVEPGVVVGLIAGGDRALTTSVEGAEDDPVLCEEDLRSLGLNSKDLVVGLAASGRTPYVLGGFAYAKKVGCRTVAISCNSESAVGREAGLSIEPVTGPEVLTGSTRLKAGTAEKMVLNMISTGSMVGLGKAYENLMVDVQQSNHKLTSRAVNIVCEATGCSTESAREALDRSLQDVKVAVVMLLAGISVEEARGRLESSSGHVREALEQRSSE</sequence>
<evidence type="ECO:0000256" key="6">
    <source>
        <dbReference type="ARBA" id="ARBA00060672"/>
    </source>
</evidence>
<dbReference type="Pfam" id="PF22645">
    <property type="entry name" value="GKRP_SIS_N"/>
    <property type="match status" value="1"/>
</dbReference>
<evidence type="ECO:0000313" key="15">
    <source>
        <dbReference type="Proteomes" id="UP000697330"/>
    </source>
</evidence>
<dbReference type="InterPro" id="IPR005488">
    <property type="entry name" value="Etherase_MurQ"/>
</dbReference>
<name>A0A921KL94_9ACTN</name>
<evidence type="ECO:0000256" key="11">
    <source>
        <dbReference type="ARBA" id="ARBA00084049"/>
    </source>
</evidence>
<dbReference type="Pfam" id="PF20741">
    <property type="entry name" value="GKRP-like_C"/>
    <property type="match status" value="1"/>
</dbReference>
<dbReference type="EC" id="4.2.1.126" evidence="8 12"/>
<gene>
    <name evidence="12 14" type="primary">murQ</name>
    <name evidence="14" type="ORF">K8U72_04705</name>
</gene>
<dbReference type="CDD" id="cd05007">
    <property type="entry name" value="SIS_Etherase"/>
    <property type="match status" value="1"/>
</dbReference>
<dbReference type="Proteomes" id="UP000697330">
    <property type="component" value="Unassembled WGS sequence"/>
</dbReference>
<dbReference type="InterPro" id="IPR005486">
    <property type="entry name" value="Glucokinase_regulatory_CS"/>
</dbReference>
<dbReference type="InterPro" id="IPR001347">
    <property type="entry name" value="SIS_dom"/>
</dbReference>
<dbReference type="AlphaFoldDB" id="A0A921KL94"/>
<protein>
    <recommendedName>
        <fullName evidence="9 12">N-acetylmuramic acid 6-phosphate etherase</fullName>
        <shortName evidence="12">MurNAc-6-P etherase</shortName>
        <ecNumber evidence="8 12">4.2.1.126</ecNumber>
    </recommendedName>
    <alternativeName>
        <fullName evidence="11 12">N-acetylmuramic acid 6-phosphate hydrolase</fullName>
    </alternativeName>
    <alternativeName>
        <fullName evidence="10 12">N-acetylmuramic acid 6-phosphate lyase</fullName>
    </alternativeName>
</protein>
<evidence type="ECO:0000256" key="3">
    <source>
        <dbReference type="ARBA" id="ARBA00023277"/>
    </source>
</evidence>
<dbReference type="GO" id="GO:0046348">
    <property type="term" value="P:amino sugar catabolic process"/>
    <property type="evidence" value="ECO:0007669"/>
    <property type="project" value="InterPro"/>
</dbReference>
<dbReference type="HAMAP" id="MF_00068">
    <property type="entry name" value="MurQ"/>
    <property type="match status" value="1"/>
</dbReference>
<dbReference type="NCBIfam" id="TIGR00274">
    <property type="entry name" value="N-acetylmuramic acid 6-phosphate etherase"/>
    <property type="match status" value="1"/>
</dbReference>
<dbReference type="EMBL" id="DYWQ01000071">
    <property type="protein sequence ID" value="HJF45069.1"/>
    <property type="molecule type" value="Genomic_DNA"/>
</dbReference>
<reference evidence="14" key="1">
    <citation type="journal article" date="2021" name="PeerJ">
        <title>Extensive microbial diversity within the chicken gut microbiome revealed by metagenomics and culture.</title>
        <authorList>
            <person name="Gilroy R."/>
            <person name="Ravi A."/>
            <person name="Getino M."/>
            <person name="Pursley I."/>
            <person name="Horton D.L."/>
            <person name="Alikhan N.F."/>
            <person name="Baker D."/>
            <person name="Gharbi K."/>
            <person name="Hall N."/>
            <person name="Watson M."/>
            <person name="Adriaenssens E.M."/>
            <person name="Foster-Nyarko E."/>
            <person name="Jarju S."/>
            <person name="Secka A."/>
            <person name="Antonio M."/>
            <person name="Oren A."/>
            <person name="Chaudhuri R.R."/>
            <person name="La Ragione R."/>
            <person name="Hildebrand F."/>
            <person name="Pallen M.J."/>
        </authorList>
    </citation>
    <scope>NUCLEOTIDE SEQUENCE</scope>
    <source>
        <strain evidence="14">CHK124-7917</strain>
    </source>
</reference>
<evidence type="ECO:0000259" key="13">
    <source>
        <dbReference type="PROSITE" id="PS51464"/>
    </source>
</evidence>